<accession>A0A6A6J250</accession>
<sequence>MLLSLFLLLALCVQQLVAVDLVVDLGYAKYRGLQLPHGITRWAGMRYAQSPSRLNGMRFTAPQDPLPVRGIVNATEFGPLCIGTGSNLKNEFGGRWSEDCLFANVFAPSNATNTSSLPVYVFIQGGGFNSNGNANYNGSDLIQAAKGQIVVVNFNYRVGPYGFLASKEIAENKTLSLNNGLKDQRQLLKWVQDHISQFGGDPNHVTLGGASAGAGSVVLQLTAYGGRDDKLFHATAAESPATPPLRDVTDSQWAYDALLKKAACEDLECLRTMDAVTFQNAVRGIKMPFPGGKNPPIFFWNPTLDDDFIQDYTYNEFKNGHYVKVPTIFGDATNEGTIFTPKSVNSLMKADTFISDQFPNFNKQDQQSIQSVWPGPPNHINDGRWRNVAADIYGHIRYQCPCLNFSSSYAVNGSFPTWQYRYNVGTALHVSELGPIWNNGTTAAGVFIQAYWASFIRSFDPNKYATEFLAANSNALTSPTWEEFGQGNGKRMLFDNKNVVQMEEVTNQEWSRCDTITGMGLQLQQVQSAGSRVASLTWAPYLTYAAVALGLVQWLYP</sequence>
<evidence type="ECO:0000259" key="4">
    <source>
        <dbReference type="Pfam" id="PF00135"/>
    </source>
</evidence>
<comment type="similarity">
    <text evidence="1 3">Belongs to the type-B carboxylesterase/lipase family.</text>
</comment>
<evidence type="ECO:0000256" key="2">
    <source>
        <dbReference type="ARBA" id="ARBA00022801"/>
    </source>
</evidence>
<reference evidence="5" key="1">
    <citation type="journal article" date="2020" name="Stud. Mycol.">
        <title>101 Dothideomycetes genomes: a test case for predicting lifestyles and emergence of pathogens.</title>
        <authorList>
            <person name="Haridas S."/>
            <person name="Albert R."/>
            <person name="Binder M."/>
            <person name="Bloem J."/>
            <person name="Labutti K."/>
            <person name="Salamov A."/>
            <person name="Andreopoulos B."/>
            <person name="Baker S."/>
            <person name="Barry K."/>
            <person name="Bills G."/>
            <person name="Bluhm B."/>
            <person name="Cannon C."/>
            <person name="Castanera R."/>
            <person name="Culley D."/>
            <person name="Daum C."/>
            <person name="Ezra D."/>
            <person name="Gonzalez J."/>
            <person name="Henrissat B."/>
            <person name="Kuo A."/>
            <person name="Liang C."/>
            <person name="Lipzen A."/>
            <person name="Lutzoni F."/>
            <person name="Magnuson J."/>
            <person name="Mondo S."/>
            <person name="Nolan M."/>
            <person name="Ohm R."/>
            <person name="Pangilinan J."/>
            <person name="Park H.-J."/>
            <person name="Ramirez L."/>
            <person name="Alfaro M."/>
            <person name="Sun H."/>
            <person name="Tritt A."/>
            <person name="Yoshinaga Y."/>
            <person name="Zwiers L.-H."/>
            <person name="Turgeon B."/>
            <person name="Goodwin S."/>
            <person name="Spatafora J."/>
            <person name="Crous P."/>
            <person name="Grigoriev I."/>
        </authorList>
    </citation>
    <scope>NUCLEOTIDE SEQUENCE</scope>
    <source>
        <strain evidence="5">CBS 122368</strain>
    </source>
</reference>
<dbReference type="InterPro" id="IPR019826">
    <property type="entry name" value="Carboxylesterase_B_AS"/>
</dbReference>
<evidence type="ECO:0000313" key="6">
    <source>
        <dbReference type="Proteomes" id="UP000800094"/>
    </source>
</evidence>
<dbReference type="GeneID" id="54575258"/>
<dbReference type="PROSITE" id="PS00122">
    <property type="entry name" value="CARBOXYLESTERASE_B_1"/>
    <property type="match status" value="1"/>
</dbReference>
<dbReference type="InterPro" id="IPR029058">
    <property type="entry name" value="AB_hydrolase_fold"/>
</dbReference>
<dbReference type="InterPro" id="IPR002018">
    <property type="entry name" value="CarbesteraseB"/>
</dbReference>
<dbReference type="OrthoDB" id="408631at2759"/>
<keyword evidence="3" id="KW-0732">Signal</keyword>
<dbReference type="EC" id="3.1.1.-" evidence="3"/>
<dbReference type="AlphaFoldDB" id="A0A6A6J250"/>
<dbReference type="InterPro" id="IPR050309">
    <property type="entry name" value="Type-B_Carboxylest/Lipase"/>
</dbReference>
<evidence type="ECO:0000256" key="1">
    <source>
        <dbReference type="ARBA" id="ARBA00005964"/>
    </source>
</evidence>
<keyword evidence="6" id="KW-1185">Reference proteome</keyword>
<feature type="chain" id="PRO_5025705276" description="Carboxylic ester hydrolase" evidence="3">
    <location>
        <begin position="19"/>
        <end position="557"/>
    </location>
</feature>
<evidence type="ECO:0000313" key="5">
    <source>
        <dbReference type="EMBL" id="KAF2256884.1"/>
    </source>
</evidence>
<feature type="signal peptide" evidence="3">
    <location>
        <begin position="1"/>
        <end position="18"/>
    </location>
</feature>
<dbReference type="Proteomes" id="UP000800094">
    <property type="component" value="Unassembled WGS sequence"/>
</dbReference>
<dbReference type="RefSeq" id="XP_033691888.1">
    <property type="nucleotide sequence ID" value="XM_033821928.1"/>
</dbReference>
<feature type="domain" description="Carboxylesterase type B" evidence="4">
    <location>
        <begin position="22"/>
        <end position="504"/>
    </location>
</feature>
<proteinExistence type="inferred from homology"/>
<dbReference type="GO" id="GO:0016787">
    <property type="term" value="F:hydrolase activity"/>
    <property type="evidence" value="ECO:0007669"/>
    <property type="project" value="UniProtKB-KW"/>
</dbReference>
<dbReference type="PANTHER" id="PTHR11559">
    <property type="entry name" value="CARBOXYLESTERASE"/>
    <property type="match status" value="1"/>
</dbReference>
<dbReference type="Gene3D" id="3.40.50.1820">
    <property type="entry name" value="alpha/beta hydrolase"/>
    <property type="match status" value="1"/>
</dbReference>
<evidence type="ECO:0000256" key="3">
    <source>
        <dbReference type="RuleBase" id="RU361235"/>
    </source>
</evidence>
<organism evidence="5 6">
    <name type="scientific">Trematosphaeria pertusa</name>
    <dbReference type="NCBI Taxonomy" id="390896"/>
    <lineage>
        <taxon>Eukaryota</taxon>
        <taxon>Fungi</taxon>
        <taxon>Dikarya</taxon>
        <taxon>Ascomycota</taxon>
        <taxon>Pezizomycotina</taxon>
        <taxon>Dothideomycetes</taxon>
        <taxon>Pleosporomycetidae</taxon>
        <taxon>Pleosporales</taxon>
        <taxon>Massarineae</taxon>
        <taxon>Trematosphaeriaceae</taxon>
        <taxon>Trematosphaeria</taxon>
    </lineage>
</organism>
<gene>
    <name evidence="5" type="ORF">BU26DRAFT_31172</name>
</gene>
<protein>
    <recommendedName>
        <fullName evidence="3">Carboxylic ester hydrolase</fullName>
        <ecNumber evidence="3">3.1.1.-</ecNumber>
    </recommendedName>
</protein>
<name>A0A6A6J250_9PLEO</name>
<dbReference type="EMBL" id="ML987189">
    <property type="protein sequence ID" value="KAF2256884.1"/>
    <property type="molecule type" value="Genomic_DNA"/>
</dbReference>
<dbReference type="Pfam" id="PF00135">
    <property type="entry name" value="COesterase"/>
    <property type="match status" value="1"/>
</dbReference>
<keyword evidence="2 3" id="KW-0378">Hydrolase</keyword>
<dbReference type="SUPFAM" id="SSF53474">
    <property type="entry name" value="alpha/beta-Hydrolases"/>
    <property type="match status" value="1"/>
</dbReference>